<dbReference type="RefSeq" id="WP_172185506.1">
    <property type="nucleotide sequence ID" value="NZ_CAWPPK010000296.1"/>
</dbReference>
<organism evidence="1 2">
    <name type="scientific">Microcoleus asticus IPMA8</name>
    <dbReference type="NCBI Taxonomy" id="2563858"/>
    <lineage>
        <taxon>Bacteria</taxon>
        <taxon>Bacillati</taxon>
        <taxon>Cyanobacteriota</taxon>
        <taxon>Cyanophyceae</taxon>
        <taxon>Oscillatoriophycideae</taxon>
        <taxon>Oscillatoriales</taxon>
        <taxon>Microcoleaceae</taxon>
        <taxon>Microcoleus</taxon>
        <taxon>Microcoleus asticus</taxon>
    </lineage>
</organism>
<dbReference type="InterPro" id="IPR013467">
    <property type="entry name" value="HNH78-like"/>
</dbReference>
<sequence length="217" mass="24354">MKYIQKGKEPQNFSDWKATQKSLGVNYAAYKYLSNPEKAAVHNSLLSEQGYICCYCCKSVDPSNSHIEHLDPQSKTDAELSVEYTNMLASCGRDTNKPQYCWPEYCGNKKGDIAIGVSPLQANCEEFFNYSSTGEILPTANNLAHQKDAQTTIEVLGLNHYDLMQGRIQALEALQGIMTQQEAELLAQVCQQMNAQGRYQPFCNAVLYFLKNYFGVS</sequence>
<dbReference type="Gene3D" id="1.10.30.50">
    <property type="match status" value="1"/>
</dbReference>
<dbReference type="Proteomes" id="UP000702425">
    <property type="component" value="Unassembled WGS sequence"/>
</dbReference>
<gene>
    <name evidence="1" type="ORF">E5S67_00679</name>
</gene>
<evidence type="ECO:0000313" key="1">
    <source>
        <dbReference type="EMBL" id="NQE32962.1"/>
    </source>
</evidence>
<name>A0ABX2CRC6_9CYAN</name>
<accession>A0ABX2CRC6</accession>
<proteinExistence type="predicted"/>
<protein>
    <recommendedName>
        <fullName evidence="3">TIGR02646 family protein</fullName>
    </recommendedName>
</protein>
<dbReference type="NCBIfam" id="TIGR02646">
    <property type="entry name" value="retron system putative HNH endonuclease"/>
    <property type="match status" value="1"/>
</dbReference>
<comment type="caution">
    <text evidence="1">The sequence shown here is derived from an EMBL/GenBank/DDBJ whole genome shotgun (WGS) entry which is preliminary data.</text>
</comment>
<dbReference type="EMBL" id="SRRZ01000008">
    <property type="protein sequence ID" value="NQE32962.1"/>
    <property type="molecule type" value="Genomic_DNA"/>
</dbReference>
<keyword evidence="2" id="KW-1185">Reference proteome</keyword>
<evidence type="ECO:0000313" key="2">
    <source>
        <dbReference type="Proteomes" id="UP000702425"/>
    </source>
</evidence>
<evidence type="ECO:0008006" key="3">
    <source>
        <dbReference type="Google" id="ProtNLM"/>
    </source>
</evidence>
<reference evidence="1 2" key="1">
    <citation type="journal article" date="2020" name="Sci. Rep.">
        <title>A novel cyanobacterial geosmin producer, revising GeoA distribution and dispersion patterns in Bacteria.</title>
        <authorList>
            <person name="Churro C."/>
            <person name="Semedo-Aguiar A.P."/>
            <person name="Silva A.D."/>
            <person name="Pereira-Leal J.B."/>
            <person name="Leite R.B."/>
        </authorList>
    </citation>
    <scope>NUCLEOTIDE SEQUENCE [LARGE SCALE GENOMIC DNA]</scope>
    <source>
        <strain evidence="1 2">IPMA8</strain>
    </source>
</reference>